<dbReference type="Pfam" id="PF13458">
    <property type="entry name" value="Peripla_BP_6"/>
    <property type="match status" value="1"/>
</dbReference>
<dbReference type="PROSITE" id="PS50011">
    <property type="entry name" value="PROTEIN_KINASE_DOM"/>
    <property type="match status" value="1"/>
</dbReference>
<dbReference type="InterPro" id="IPR011009">
    <property type="entry name" value="Kinase-like_dom_sf"/>
</dbReference>
<dbReference type="GO" id="GO:0005524">
    <property type="term" value="F:ATP binding"/>
    <property type="evidence" value="ECO:0007669"/>
    <property type="project" value="UniProtKB-UniRule"/>
</dbReference>
<evidence type="ECO:0000256" key="3">
    <source>
        <dbReference type="ARBA" id="ARBA00022729"/>
    </source>
</evidence>
<name>A0A4R4SG56_9ACTN</name>
<dbReference type="SUPFAM" id="SSF56112">
    <property type="entry name" value="Protein kinase-like (PK-like)"/>
    <property type="match status" value="1"/>
</dbReference>
<dbReference type="OrthoDB" id="9762169at2"/>
<comment type="similarity">
    <text evidence="1">Belongs to the leucine-binding protein family.</text>
</comment>
<gene>
    <name evidence="9" type="ORF">E1283_35300</name>
</gene>
<dbReference type="Gene3D" id="3.40.50.2300">
    <property type="match status" value="2"/>
</dbReference>
<organism evidence="9 10">
    <name type="scientific">Streptomyces hainanensis</name>
    <dbReference type="NCBI Taxonomy" id="402648"/>
    <lineage>
        <taxon>Bacteria</taxon>
        <taxon>Bacillati</taxon>
        <taxon>Actinomycetota</taxon>
        <taxon>Actinomycetes</taxon>
        <taxon>Kitasatosporales</taxon>
        <taxon>Streptomycetaceae</taxon>
        <taxon>Streptomyces</taxon>
    </lineage>
</organism>
<dbReference type="CDD" id="cd14014">
    <property type="entry name" value="STKc_PknB_like"/>
    <property type="match status" value="1"/>
</dbReference>
<dbReference type="PANTHER" id="PTHR43289:SF34">
    <property type="entry name" value="SERINE_THREONINE-PROTEIN KINASE YBDM-RELATED"/>
    <property type="match status" value="1"/>
</dbReference>
<dbReference type="InterPro" id="IPR008271">
    <property type="entry name" value="Ser/Thr_kinase_AS"/>
</dbReference>
<keyword evidence="2" id="KW-0808">Transferase</keyword>
<dbReference type="GO" id="GO:0004674">
    <property type="term" value="F:protein serine/threonine kinase activity"/>
    <property type="evidence" value="ECO:0007669"/>
    <property type="project" value="UniProtKB-KW"/>
</dbReference>
<feature type="non-terminal residue" evidence="9">
    <location>
        <position position="1"/>
    </location>
</feature>
<evidence type="ECO:0000313" key="10">
    <source>
        <dbReference type="Proteomes" id="UP000295345"/>
    </source>
</evidence>
<feature type="binding site" evidence="7">
    <location>
        <position position="27"/>
    </location>
    <ligand>
        <name>ATP</name>
        <dbReference type="ChEBI" id="CHEBI:30616"/>
    </ligand>
</feature>
<dbReference type="EMBL" id="SMKI01000731">
    <property type="protein sequence ID" value="TDC61626.1"/>
    <property type="molecule type" value="Genomic_DNA"/>
</dbReference>
<keyword evidence="3" id="KW-0732">Signal</keyword>
<dbReference type="InterPro" id="IPR028081">
    <property type="entry name" value="Leu-bd"/>
</dbReference>
<dbReference type="InterPro" id="IPR017441">
    <property type="entry name" value="Protein_kinase_ATP_BS"/>
</dbReference>
<feature type="domain" description="Protein kinase" evidence="8">
    <location>
        <begin position="1"/>
        <end position="249"/>
    </location>
</feature>
<keyword evidence="4 7" id="KW-0547">Nucleotide-binding</keyword>
<evidence type="ECO:0000313" key="9">
    <source>
        <dbReference type="EMBL" id="TDC61626.1"/>
    </source>
</evidence>
<dbReference type="InterPro" id="IPR000719">
    <property type="entry name" value="Prot_kinase_dom"/>
</dbReference>
<dbReference type="Gene3D" id="1.10.510.10">
    <property type="entry name" value="Transferase(Phosphotransferase) domain 1"/>
    <property type="match status" value="1"/>
</dbReference>
<dbReference type="PROSITE" id="PS00108">
    <property type="entry name" value="PROTEIN_KINASE_ST"/>
    <property type="match status" value="1"/>
</dbReference>
<keyword evidence="6 7" id="KW-0067">ATP-binding</keyword>
<evidence type="ECO:0000256" key="1">
    <source>
        <dbReference type="ARBA" id="ARBA00010062"/>
    </source>
</evidence>
<dbReference type="Gene3D" id="3.30.200.20">
    <property type="entry name" value="Phosphorylase Kinase, domain 1"/>
    <property type="match status" value="1"/>
</dbReference>
<keyword evidence="9" id="KW-0723">Serine/threonine-protein kinase</keyword>
<dbReference type="PROSITE" id="PS00107">
    <property type="entry name" value="PROTEIN_KINASE_ATP"/>
    <property type="match status" value="1"/>
</dbReference>
<dbReference type="Proteomes" id="UP000295345">
    <property type="component" value="Unassembled WGS sequence"/>
</dbReference>
<sequence>LLGRLGAGGMGVVYLGRSPDGALVACKVIRPELVNDPELRARFAREVAAARRVASPWAVPVLEADPDAASPWLVSPCVLGPALTRAVEEFGPLPLPSVRALGRGLAEALAVTHEAGLVHRDVKPGNVLLAHDGPRLIDFGLARGRGTPSLTHPGAAVGTPGYLAPEQAQARADLVGPATDVFALGCVLAHAVTGRRPFGHAPVAVLLYRSVHEAPDLDRVPSELRPLLESCLAKAPGERPDTAEIHRALGGGGVGPQPWPKPVDDHIARHAATLLHLPETPKTEVVRRAPPRPRRRRLLAGGLGAALAAAGGGVGWLVTRDGARSARATAPPTRTVAVHADLSGPGRGVGAAQESGARLAVEELNARADVPFRVELLVRDDGGDPAEAVRVAAELAADSSVLAVIGPTADETALAAAATYDDAGLPFLTVSVGADDLTATPHESHLATRPTDHGQNVPLLACLTRLLSARRVALVHHGDTGGPHREIVAGVSGHLARLGGVATLHALPGDRAELATFTAALLADAPDALVLAGPPGPAAALAGELRRAGFDGARLATEPVLDPRFPAEAGVAAEGWIITASFTDPPQLPAAEAFVTAYRNRFEVDPPYYAVESYDTAHFLAGALTELAAADVTRISVTRRLPRTSHRGVARAFAYDPNLGSVPADPTFYLYRVQDAGFRFLGPYDAVTDLDQPA</sequence>
<evidence type="ECO:0000256" key="6">
    <source>
        <dbReference type="ARBA" id="ARBA00022840"/>
    </source>
</evidence>
<evidence type="ECO:0000256" key="2">
    <source>
        <dbReference type="ARBA" id="ARBA00022679"/>
    </source>
</evidence>
<accession>A0A4R4SG56</accession>
<protein>
    <submittedName>
        <fullName evidence="9">Serine/threonine protein kinase</fullName>
    </submittedName>
</protein>
<evidence type="ECO:0000256" key="4">
    <source>
        <dbReference type="ARBA" id="ARBA00022741"/>
    </source>
</evidence>
<dbReference type="AlphaFoldDB" id="A0A4R4SG56"/>
<dbReference type="PANTHER" id="PTHR43289">
    <property type="entry name" value="MITOGEN-ACTIVATED PROTEIN KINASE KINASE KINASE 20-RELATED"/>
    <property type="match status" value="1"/>
</dbReference>
<keyword evidence="10" id="KW-1185">Reference proteome</keyword>
<reference evidence="9 10" key="1">
    <citation type="submission" date="2019-03" db="EMBL/GenBank/DDBJ databases">
        <title>Draft genome sequences of novel Actinobacteria.</title>
        <authorList>
            <person name="Sahin N."/>
            <person name="Ay H."/>
            <person name="Saygin H."/>
        </authorList>
    </citation>
    <scope>NUCLEOTIDE SEQUENCE [LARGE SCALE GENOMIC DNA]</scope>
    <source>
        <strain evidence="9 10">DSM 41900</strain>
    </source>
</reference>
<dbReference type="SUPFAM" id="SSF53822">
    <property type="entry name" value="Periplasmic binding protein-like I"/>
    <property type="match status" value="1"/>
</dbReference>
<comment type="caution">
    <text evidence="9">The sequence shown here is derived from an EMBL/GenBank/DDBJ whole genome shotgun (WGS) entry which is preliminary data.</text>
</comment>
<evidence type="ECO:0000259" key="8">
    <source>
        <dbReference type="PROSITE" id="PS50011"/>
    </source>
</evidence>
<keyword evidence="5 9" id="KW-0418">Kinase</keyword>
<dbReference type="Pfam" id="PF00069">
    <property type="entry name" value="Pkinase"/>
    <property type="match status" value="1"/>
</dbReference>
<dbReference type="InterPro" id="IPR028082">
    <property type="entry name" value="Peripla_BP_I"/>
</dbReference>
<evidence type="ECO:0000256" key="5">
    <source>
        <dbReference type="ARBA" id="ARBA00022777"/>
    </source>
</evidence>
<dbReference type="SMART" id="SM00220">
    <property type="entry name" value="S_TKc"/>
    <property type="match status" value="1"/>
</dbReference>
<evidence type="ECO:0000256" key="7">
    <source>
        <dbReference type="PROSITE-ProRule" id="PRU10141"/>
    </source>
</evidence>
<proteinExistence type="inferred from homology"/>
<dbReference type="RefSeq" id="WP_132822249.1">
    <property type="nucleotide sequence ID" value="NZ_SMKI01000731.1"/>
</dbReference>